<keyword evidence="1" id="KW-0436">Ligase</keyword>
<dbReference type="GO" id="GO:0005524">
    <property type="term" value="F:ATP binding"/>
    <property type="evidence" value="ECO:0007669"/>
    <property type="project" value="UniProtKB-KW"/>
</dbReference>
<dbReference type="Pfam" id="PF03133">
    <property type="entry name" value="TTL"/>
    <property type="match status" value="1"/>
</dbReference>
<dbReference type="GO" id="GO:0036064">
    <property type="term" value="C:ciliary basal body"/>
    <property type="evidence" value="ECO:0007669"/>
    <property type="project" value="TreeGrafter"/>
</dbReference>
<keyword evidence="3" id="KW-0067">ATP-binding</keyword>
<keyword evidence="2" id="KW-0547">Nucleotide-binding</keyword>
<reference evidence="5" key="2">
    <citation type="submission" date="2014-07" db="EMBL/GenBank/DDBJ databases">
        <authorList>
            <person name="Hull J."/>
        </authorList>
    </citation>
    <scope>NUCLEOTIDE SEQUENCE</scope>
</reference>
<feature type="compositionally biased region" description="Basic and acidic residues" evidence="4">
    <location>
        <begin position="466"/>
        <end position="480"/>
    </location>
</feature>
<dbReference type="GO" id="GO:0000226">
    <property type="term" value="P:microtubule cytoskeleton organization"/>
    <property type="evidence" value="ECO:0007669"/>
    <property type="project" value="TreeGrafter"/>
</dbReference>
<proteinExistence type="predicted"/>
<dbReference type="GO" id="GO:0070740">
    <property type="term" value="F:tubulin-glutamic acid ligase activity"/>
    <property type="evidence" value="ECO:0007669"/>
    <property type="project" value="TreeGrafter"/>
</dbReference>
<organism evidence="5">
    <name type="scientific">Lygus hesperus</name>
    <name type="common">Western plant bug</name>
    <dbReference type="NCBI Taxonomy" id="30085"/>
    <lineage>
        <taxon>Eukaryota</taxon>
        <taxon>Metazoa</taxon>
        <taxon>Ecdysozoa</taxon>
        <taxon>Arthropoda</taxon>
        <taxon>Hexapoda</taxon>
        <taxon>Insecta</taxon>
        <taxon>Pterygota</taxon>
        <taxon>Neoptera</taxon>
        <taxon>Paraneoptera</taxon>
        <taxon>Hemiptera</taxon>
        <taxon>Heteroptera</taxon>
        <taxon>Panheteroptera</taxon>
        <taxon>Cimicomorpha</taxon>
        <taxon>Miridae</taxon>
        <taxon>Mirini</taxon>
        <taxon>Lygus</taxon>
    </lineage>
</organism>
<gene>
    <name evidence="5" type="primary">ttll6</name>
    <name evidence="5" type="ORF">CM83_100232</name>
</gene>
<protein>
    <submittedName>
        <fullName evidence="5">Tubulin polyglutamylase ttll6</fullName>
    </submittedName>
</protein>
<sequence length="672" mass="79535">MTSEADEGVDRPFSPDELDDVNHRVNMIPRKRPRRKRRLINPRATKICTATCRYNLVRSTARKYGMVDVPEWQEWHVYWTDVFPSLERCRCMKRYQRINHFPGMLEICRKDTLARNLHYMLKQFPKDYNFFPRTWCLPEDYVDMLEFSKTNPGKTYILKPCRGSEGRGISITKNPKHFRTRYNMIGQVYISKPLLIGGFKFDFRLYALVTSCDPLRIYVYNEGLARFATKKYEPNRFNLNQRFMHLTNYSVNRRSEDFIIDDDEGSKRELSSINEWFVKQGYDVHAIWDSIDDIIIKTLLILLPKLKHYYRLCFPHHVDTLACFEVLGFDFILDSTLKPYLLEINYSPSFNRNTPVDRRVKDALLSDVFRIINLNRNEKFRIAESEKNLSRPKLWNQKRENTKQKARYEQTLKARVQWEDTHKGNFRKIYPNAEMSKYRKYLKKKQNQVFPKTFAPLITEEDYDMDKEKRAAKPREERKNPFISPTDDNEKKEDVEEAAKIDEKSKRELLLKSHSLIQDMYENLKQSGRRRMEMEIMMSRENCWDVQDRHSEVYKKHKEKLTTGISAVLKTISAKPEIPLPVKEKLSSIFLNPPALQNANKESHIGPMGLELEEQKGMKRLAGQVLPKVELSRGCLKLRRCFQETGLQGCSTRLSLLMPVPIVCPSINFRIK</sequence>
<feature type="region of interest" description="Disordered" evidence="4">
    <location>
        <begin position="465"/>
        <end position="495"/>
    </location>
</feature>
<feature type="region of interest" description="Disordered" evidence="4">
    <location>
        <begin position="1"/>
        <end position="20"/>
    </location>
</feature>
<evidence type="ECO:0000256" key="3">
    <source>
        <dbReference type="ARBA" id="ARBA00022840"/>
    </source>
</evidence>
<dbReference type="Gene3D" id="3.30.470.20">
    <property type="entry name" value="ATP-grasp fold, B domain"/>
    <property type="match status" value="1"/>
</dbReference>
<evidence type="ECO:0000313" key="5">
    <source>
        <dbReference type="EMBL" id="JAG43372.1"/>
    </source>
</evidence>
<reference evidence="5" key="1">
    <citation type="journal article" date="2014" name="PLoS ONE">
        <title>Transcriptome-Based Identification of ABC Transporters in the Western Tarnished Plant Bug Lygus hesperus.</title>
        <authorList>
            <person name="Hull J.J."/>
            <person name="Chaney K."/>
            <person name="Geib S.M."/>
            <person name="Fabrick J.A."/>
            <person name="Brent C.S."/>
            <person name="Walsh D."/>
            <person name="Lavine L.C."/>
        </authorList>
    </citation>
    <scope>NUCLEOTIDE SEQUENCE</scope>
</reference>
<dbReference type="PANTHER" id="PTHR12241">
    <property type="entry name" value="TUBULIN POLYGLUTAMYLASE"/>
    <property type="match status" value="1"/>
</dbReference>
<dbReference type="EMBL" id="GBHO01000232">
    <property type="protein sequence ID" value="JAG43372.1"/>
    <property type="molecule type" value="Transcribed_RNA"/>
</dbReference>
<dbReference type="AlphaFoldDB" id="A0A0A9ZDM6"/>
<feature type="non-terminal residue" evidence="5">
    <location>
        <position position="672"/>
    </location>
</feature>
<evidence type="ECO:0000256" key="2">
    <source>
        <dbReference type="ARBA" id="ARBA00022741"/>
    </source>
</evidence>
<accession>A0A0A9ZDM6</accession>
<dbReference type="PROSITE" id="PS51221">
    <property type="entry name" value="TTL"/>
    <property type="match status" value="1"/>
</dbReference>
<evidence type="ECO:0000256" key="4">
    <source>
        <dbReference type="SAM" id="MobiDB-lite"/>
    </source>
</evidence>
<dbReference type="PANTHER" id="PTHR12241:SF161">
    <property type="entry name" value="TUBULIN POLYGLUTAMYLASE TTLL6"/>
    <property type="match status" value="1"/>
</dbReference>
<name>A0A0A9ZDM6_LYGHE</name>
<dbReference type="SUPFAM" id="SSF56059">
    <property type="entry name" value="Glutathione synthetase ATP-binding domain-like"/>
    <property type="match status" value="1"/>
</dbReference>
<evidence type="ECO:0000256" key="1">
    <source>
        <dbReference type="ARBA" id="ARBA00022598"/>
    </source>
</evidence>
<dbReference type="InterPro" id="IPR004344">
    <property type="entry name" value="TTL/TTLL_fam"/>
</dbReference>
<dbReference type="GO" id="GO:0015631">
    <property type="term" value="F:tubulin binding"/>
    <property type="evidence" value="ECO:0007669"/>
    <property type="project" value="TreeGrafter"/>
</dbReference>